<dbReference type="Pfam" id="PF20149">
    <property type="entry name" value="DUF6532"/>
    <property type="match status" value="1"/>
</dbReference>
<feature type="compositionally biased region" description="Basic residues" evidence="1">
    <location>
        <begin position="380"/>
        <end position="390"/>
    </location>
</feature>
<feature type="compositionally biased region" description="Basic and acidic residues" evidence="1">
    <location>
        <begin position="197"/>
        <end position="219"/>
    </location>
</feature>
<feature type="domain" description="DUF6532" evidence="2">
    <location>
        <begin position="444"/>
        <end position="592"/>
    </location>
</feature>
<sequence length="678" mass="73213">MSSVSRNTRSRTNPTASSQNTQNSTAKTSGTDTTRQEAVEKATAEREAVIEELVDTEAQIAAKRAANLRSLARPLPNDSQARLVGNTGDESGHSRDRGPADSVLRGSGSRGNHRRGRGTLGLGQGISHGPKKATGRDGDESGDGSEQGNAMGDSTSRILPDIQGLPTVPAMNVDLNGTDAPENPGEKSVSKRGRVGAGEREKETRGRTGMRDEVAERLRLRTNGPQVVRRDSPTSEDDPAPITVSKRKKPPPPPTISAAKRQRLGDSLSKMPIFGAATAVIETTLATALATTSGGNRSTCEDHIINKRLSSSQRALSAAQRRAQPITLAVRHESPMAAKTTTPRPATSHILEDHTEDTGDSASDTDDRGITPGGTTAPRKCAKPKSTRGRTRGDLPKRYNTPPDTRFDDRFLPEVQYLYGLEPDPWSRLSVSLVQRARDKVFTEFQDTLSTKSAVFRNAKASISTWRRALLKKANRIVDTYFADEERFATTSDIAHQARYLLGDGKVIPWLFENGPDVTKVDDVLSTGYYRSTFIIGTLALHFERSSTRPTTTHIHPAGALVLTLTALERTLKSWVTGKCVAPSGDFSSANCKVDTQVWMKGVGSFSVSRWKRLLTAVEDLSSSTDMAPGPSTAGTGPSPTYDPRTQAPPSSGSFLSLLFYPVFESPVDVENDPKQTE</sequence>
<reference evidence="3" key="2">
    <citation type="submission" date="2020-11" db="EMBL/GenBank/DDBJ databases">
        <authorList>
            <consortium name="DOE Joint Genome Institute"/>
            <person name="Kuo A."/>
            <person name="Miyauchi S."/>
            <person name="Kiss E."/>
            <person name="Drula E."/>
            <person name="Kohler A."/>
            <person name="Sanchez-Garcia M."/>
            <person name="Andreopoulos B."/>
            <person name="Barry K.W."/>
            <person name="Bonito G."/>
            <person name="Buee M."/>
            <person name="Carver A."/>
            <person name="Chen C."/>
            <person name="Cichocki N."/>
            <person name="Clum A."/>
            <person name="Culley D."/>
            <person name="Crous P.W."/>
            <person name="Fauchery L."/>
            <person name="Girlanda M."/>
            <person name="Hayes R."/>
            <person name="Keri Z."/>
            <person name="Labutti K."/>
            <person name="Lipzen A."/>
            <person name="Lombard V."/>
            <person name="Magnuson J."/>
            <person name="Maillard F."/>
            <person name="Morin E."/>
            <person name="Murat C."/>
            <person name="Nolan M."/>
            <person name="Ohm R."/>
            <person name="Pangilinan J."/>
            <person name="Pereira M."/>
            <person name="Perotto S."/>
            <person name="Peter M."/>
            <person name="Riley R."/>
            <person name="Sitrit Y."/>
            <person name="Stielow B."/>
            <person name="Szollosi G."/>
            <person name="Zifcakova L."/>
            <person name="Stursova M."/>
            <person name="Spatafora J.W."/>
            <person name="Tedersoo L."/>
            <person name="Vaario L.-M."/>
            <person name="Yamada A."/>
            <person name="Yan M."/>
            <person name="Wang P."/>
            <person name="Xu J."/>
            <person name="Bruns T."/>
            <person name="Baldrian P."/>
            <person name="Vilgalys R."/>
            <person name="Henrissat B."/>
            <person name="Grigoriev I.V."/>
            <person name="Hibbett D."/>
            <person name="Nagy L.G."/>
            <person name="Martin F.M."/>
        </authorList>
    </citation>
    <scope>NUCLEOTIDE SEQUENCE</scope>
    <source>
        <strain evidence="3">UH-Tt-Lm1</strain>
    </source>
</reference>
<dbReference type="OrthoDB" id="3014170at2759"/>
<protein>
    <recommendedName>
        <fullName evidence="2">DUF6532 domain-containing protein</fullName>
    </recommendedName>
</protein>
<comment type="caution">
    <text evidence="3">The sequence shown here is derived from an EMBL/GenBank/DDBJ whole genome shotgun (WGS) entry which is preliminary data.</text>
</comment>
<feature type="region of interest" description="Disordered" evidence="1">
    <location>
        <begin position="1"/>
        <end position="44"/>
    </location>
</feature>
<accession>A0A9P6HNS3</accession>
<feature type="compositionally biased region" description="Basic and acidic residues" evidence="1">
    <location>
        <begin position="34"/>
        <end position="44"/>
    </location>
</feature>
<gene>
    <name evidence="3" type="ORF">BJ322DRAFT_1216584</name>
</gene>
<evidence type="ECO:0000259" key="2">
    <source>
        <dbReference type="Pfam" id="PF20149"/>
    </source>
</evidence>
<feature type="region of interest" description="Disordered" evidence="1">
    <location>
        <begin position="622"/>
        <end position="653"/>
    </location>
</feature>
<feature type="compositionally biased region" description="Low complexity" evidence="1">
    <location>
        <begin position="1"/>
        <end position="18"/>
    </location>
</feature>
<dbReference type="Proteomes" id="UP000736335">
    <property type="component" value="Unassembled WGS sequence"/>
</dbReference>
<feature type="compositionally biased region" description="Basic and acidic residues" evidence="1">
    <location>
        <begin position="90"/>
        <end position="99"/>
    </location>
</feature>
<dbReference type="InterPro" id="IPR045341">
    <property type="entry name" value="DUF6532"/>
</dbReference>
<evidence type="ECO:0000313" key="4">
    <source>
        <dbReference type="Proteomes" id="UP000736335"/>
    </source>
</evidence>
<reference evidence="3" key="1">
    <citation type="journal article" date="2020" name="Nat. Commun.">
        <title>Large-scale genome sequencing of mycorrhizal fungi provides insights into the early evolution of symbiotic traits.</title>
        <authorList>
            <person name="Miyauchi S."/>
            <person name="Kiss E."/>
            <person name="Kuo A."/>
            <person name="Drula E."/>
            <person name="Kohler A."/>
            <person name="Sanchez-Garcia M."/>
            <person name="Morin E."/>
            <person name="Andreopoulos B."/>
            <person name="Barry K.W."/>
            <person name="Bonito G."/>
            <person name="Buee M."/>
            <person name="Carver A."/>
            <person name="Chen C."/>
            <person name="Cichocki N."/>
            <person name="Clum A."/>
            <person name="Culley D."/>
            <person name="Crous P.W."/>
            <person name="Fauchery L."/>
            <person name="Girlanda M."/>
            <person name="Hayes R.D."/>
            <person name="Keri Z."/>
            <person name="LaButti K."/>
            <person name="Lipzen A."/>
            <person name="Lombard V."/>
            <person name="Magnuson J."/>
            <person name="Maillard F."/>
            <person name="Murat C."/>
            <person name="Nolan M."/>
            <person name="Ohm R.A."/>
            <person name="Pangilinan J."/>
            <person name="Pereira M.F."/>
            <person name="Perotto S."/>
            <person name="Peter M."/>
            <person name="Pfister S."/>
            <person name="Riley R."/>
            <person name="Sitrit Y."/>
            <person name="Stielow J.B."/>
            <person name="Szollosi G."/>
            <person name="Zifcakova L."/>
            <person name="Stursova M."/>
            <person name="Spatafora J.W."/>
            <person name="Tedersoo L."/>
            <person name="Vaario L.M."/>
            <person name="Yamada A."/>
            <person name="Yan M."/>
            <person name="Wang P."/>
            <person name="Xu J."/>
            <person name="Bruns T."/>
            <person name="Baldrian P."/>
            <person name="Vilgalys R."/>
            <person name="Dunand C."/>
            <person name="Henrissat B."/>
            <person name="Grigoriev I.V."/>
            <person name="Hibbett D."/>
            <person name="Nagy L.G."/>
            <person name="Martin F.M."/>
        </authorList>
    </citation>
    <scope>NUCLEOTIDE SEQUENCE</scope>
    <source>
        <strain evidence="3">UH-Tt-Lm1</strain>
    </source>
</reference>
<feature type="compositionally biased region" description="Polar residues" evidence="1">
    <location>
        <begin position="19"/>
        <end position="33"/>
    </location>
</feature>
<keyword evidence="4" id="KW-1185">Reference proteome</keyword>
<feature type="region of interest" description="Disordered" evidence="1">
    <location>
        <begin position="333"/>
        <end position="406"/>
    </location>
</feature>
<feature type="region of interest" description="Disordered" evidence="1">
    <location>
        <begin position="71"/>
        <end position="263"/>
    </location>
</feature>
<feature type="compositionally biased region" description="Low complexity" evidence="1">
    <location>
        <begin position="628"/>
        <end position="640"/>
    </location>
</feature>
<dbReference type="EMBL" id="WIUZ02000002">
    <property type="protein sequence ID" value="KAF9791140.1"/>
    <property type="molecule type" value="Genomic_DNA"/>
</dbReference>
<proteinExistence type="predicted"/>
<dbReference type="AlphaFoldDB" id="A0A9P6HNS3"/>
<evidence type="ECO:0000313" key="3">
    <source>
        <dbReference type="EMBL" id="KAF9791140.1"/>
    </source>
</evidence>
<evidence type="ECO:0000256" key="1">
    <source>
        <dbReference type="SAM" id="MobiDB-lite"/>
    </source>
</evidence>
<organism evidence="3 4">
    <name type="scientific">Thelephora terrestris</name>
    <dbReference type="NCBI Taxonomy" id="56493"/>
    <lineage>
        <taxon>Eukaryota</taxon>
        <taxon>Fungi</taxon>
        <taxon>Dikarya</taxon>
        <taxon>Basidiomycota</taxon>
        <taxon>Agaricomycotina</taxon>
        <taxon>Agaricomycetes</taxon>
        <taxon>Thelephorales</taxon>
        <taxon>Thelephoraceae</taxon>
        <taxon>Thelephora</taxon>
    </lineage>
</organism>
<name>A0A9P6HNS3_9AGAM</name>